<dbReference type="PROSITE" id="PS51257">
    <property type="entry name" value="PROKAR_LIPOPROTEIN"/>
    <property type="match status" value="1"/>
</dbReference>
<accession>A0A134B3S3</accession>
<dbReference type="PATRIC" id="fig|322095.3.peg.1644"/>
<keyword evidence="2" id="KW-1185">Reference proteome</keyword>
<gene>
    <name evidence="1" type="ORF">HMPREF3185_01668</name>
</gene>
<name>A0A134B3S3_9PORP</name>
<dbReference type="AlphaFoldDB" id="A0A134B3S3"/>
<dbReference type="EMBL" id="LSDK01000117">
    <property type="protein sequence ID" value="KXB74593.1"/>
    <property type="molecule type" value="Genomic_DNA"/>
</dbReference>
<dbReference type="Proteomes" id="UP000070224">
    <property type="component" value="Unassembled WGS sequence"/>
</dbReference>
<evidence type="ECO:0000313" key="2">
    <source>
        <dbReference type="Proteomes" id="UP000070224"/>
    </source>
</evidence>
<dbReference type="RefSeq" id="WP_197417858.1">
    <property type="nucleotide sequence ID" value="NZ_KQ960459.1"/>
</dbReference>
<organism evidence="1 2">
    <name type="scientific">Porphyromonas somerae</name>
    <dbReference type="NCBI Taxonomy" id="322095"/>
    <lineage>
        <taxon>Bacteria</taxon>
        <taxon>Pseudomonadati</taxon>
        <taxon>Bacteroidota</taxon>
        <taxon>Bacteroidia</taxon>
        <taxon>Bacteroidales</taxon>
        <taxon>Porphyromonadaceae</taxon>
        <taxon>Porphyromonas</taxon>
    </lineage>
</organism>
<comment type="caution">
    <text evidence="1">The sequence shown here is derived from an EMBL/GenBank/DDBJ whole genome shotgun (WGS) entry which is preliminary data.</text>
</comment>
<evidence type="ECO:0000313" key="1">
    <source>
        <dbReference type="EMBL" id="KXB74593.1"/>
    </source>
</evidence>
<sequence>MFGSFYRVIKPLGLMLVLLGGASCTKTEDAPAVDQSEDSSRITFSSTNTGESVELDIDASTTALRVLGPDADIDGKSLGFAYNGPKKISLELDEKKTEYKGLVILRTVGQRQPNGHAPYIYSLMTWKRNGKKSLTIRGASINLPSHIPFERYEWEAMLYLVPDDFELNMTPAGRIPASNLILSYQPQRAGGAQGLINTTQQRTFSLEVPYASSWLPLAKRKNAKGESKLVNPRFQLRPLGAMVAYTVHNSRKKAISLSGIKVVSNVLLPKAKIDLNPGLLDELGPNDLPTWFGYNSDYEDHTYSYDFPVSNLASGSTTTEAVVVWYPTSRAVSRKSFGYNDGTPATSPSYTVNHPEASVSLDPEAASRYAMTHVYAVGANEAGQTITKPNMSLVPIMGSDLNLAGGKAYHMDCELYEQPNIQLGYMSRRPLTYEAANSRQKTRASFYFLTDLKEQNNDNVSLISLDDLASYVNRSNPQRPRQIAPIKVEGTDYYIPDHNTMALSGLTRANGVFYTNWAYSRTTPPAVTDRRTIFPSRGFTPIEGGKLQNVRRERTITYSDGDKHVATSLLFRHDTLAAVAGRPVRSYHQSVYRFKPVFYTGKGSDARDPYMCYIETTAVYLGKYFVGDIKQFIPQTFWDNQQNTANKVVRWFFVPGNRERCNPQPSQVGVRAAYWSLDPVNFTRDENGRYTTAPCIGRYGLYGHVDNSEEQRQATWCCRVLHPYSLIYQGDNH</sequence>
<proteinExistence type="predicted"/>
<reference evidence="2" key="1">
    <citation type="submission" date="2016-01" db="EMBL/GenBank/DDBJ databases">
        <authorList>
            <person name="Mitreva M."/>
            <person name="Pepin K.H."/>
            <person name="Mihindukulasuriya K.A."/>
            <person name="Fulton R."/>
            <person name="Fronick C."/>
            <person name="O'Laughlin M."/>
            <person name="Miner T."/>
            <person name="Herter B."/>
            <person name="Rosa B.A."/>
            <person name="Cordes M."/>
            <person name="Tomlinson C."/>
            <person name="Wollam A."/>
            <person name="Palsikar V.B."/>
            <person name="Mardis E.R."/>
            <person name="Wilson R.K."/>
        </authorList>
    </citation>
    <scope>NUCLEOTIDE SEQUENCE [LARGE SCALE GENOMIC DNA]</scope>
    <source>
        <strain evidence="2">KA00683</strain>
    </source>
</reference>
<protein>
    <submittedName>
        <fullName evidence="1">Uncharacterized protein</fullName>
    </submittedName>
</protein>